<evidence type="ECO:0000256" key="1">
    <source>
        <dbReference type="ARBA" id="ARBA00001913"/>
    </source>
</evidence>
<dbReference type="EMBL" id="CAJHNJ030000224">
    <property type="protein sequence ID" value="CAG9137391.1"/>
    <property type="molecule type" value="Genomic_DNA"/>
</dbReference>
<evidence type="ECO:0000256" key="2">
    <source>
        <dbReference type="ARBA" id="ARBA00022723"/>
    </source>
</evidence>
<dbReference type="GO" id="GO:0046872">
    <property type="term" value="F:metal ion binding"/>
    <property type="evidence" value="ECO:0007669"/>
    <property type="project" value="UniProtKB-KW"/>
</dbReference>
<evidence type="ECO:0000256" key="5">
    <source>
        <dbReference type="ARBA" id="ARBA00023180"/>
    </source>
</evidence>
<dbReference type="Pfam" id="PF00354">
    <property type="entry name" value="Pentaxin"/>
    <property type="match status" value="1"/>
</dbReference>
<evidence type="ECO:0000313" key="9">
    <source>
        <dbReference type="Proteomes" id="UP000653454"/>
    </source>
</evidence>
<feature type="domain" description="Pentraxin (PTX)" evidence="7">
    <location>
        <begin position="20"/>
        <end position="162"/>
    </location>
</feature>
<protein>
    <submittedName>
        <fullName evidence="8">(diamondback moth) hypothetical protein</fullName>
    </submittedName>
</protein>
<evidence type="ECO:0000256" key="4">
    <source>
        <dbReference type="ARBA" id="ARBA00023157"/>
    </source>
</evidence>
<gene>
    <name evidence="8" type="ORF">PLXY2_LOCUS15644</name>
</gene>
<evidence type="ECO:0000256" key="3">
    <source>
        <dbReference type="ARBA" id="ARBA00022837"/>
    </source>
</evidence>
<dbReference type="InterPro" id="IPR051360">
    <property type="entry name" value="Neuronal_Pentraxin_Related"/>
</dbReference>
<dbReference type="Gene3D" id="2.60.120.200">
    <property type="match status" value="1"/>
</dbReference>
<dbReference type="PRINTS" id="PR00895">
    <property type="entry name" value="PENTAXIN"/>
</dbReference>
<keyword evidence="3" id="KW-0106">Calcium</keyword>
<keyword evidence="9" id="KW-1185">Reference proteome</keyword>
<dbReference type="PANTHER" id="PTHR19277">
    <property type="entry name" value="PENTRAXIN"/>
    <property type="match status" value="1"/>
</dbReference>
<comment type="cofactor">
    <cofactor evidence="1">
        <name>Ca(2+)</name>
        <dbReference type="ChEBI" id="CHEBI:29108"/>
    </cofactor>
</comment>
<dbReference type="InterPro" id="IPR013320">
    <property type="entry name" value="ConA-like_dom_sf"/>
</dbReference>
<evidence type="ECO:0000313" key="8">
    <source>
        <dbReference type="EMBL" id="CAG9137391.1"/>
    </source>
</evidence>
<organism evidence="8 9">
    <name type="scientific">Plutella xylostella</name>
    <name type="common">Diamondback moth</name>
    <name type="synonym">Plutella maculipennis</name>
    <dbReference type="NCBI Taxonomy" id="51655"/>
    <lineage>
        <taxon>Eukaryota</taxon>
        <taxon>Metazoa</taxon>
        <taxon>Ecdysozoa</taxon>
        <taxon>Arthropoda</taxon>
        <taxon>Hexapoda</taxon>
        <taxon>Insecta</taxon>
        <taxon>Pterygota</taxon>
        <taxon>Neoptera</taxon>
        <taxon>Endopterygota</taxon>
        <taxon>Lepidoptera</taxon>
        <taxon>Glossata</taxon>
        <taxon>Ditrysia</taxon>
        <taxon>Yponomeutoidea</taxon>
        <taxon>Plutellidae</taxon>
        <taxon>Plutella</taxon>
    </lineage>
</organism>
<dbReference type="SUPFAM" id="SSF49899">
    <property type="entry name" value="Concanavalin A-like lectins/glucanases"/>
    <property type="match status" value="1"/>
</dbReference>
<keyword evidence="5" id="KW-0325">Glycoprotein</keyword>
<keyword evidence="4" id="KW-1015">Disulfide bond</keyword>
<accession>A0A8S4GBY9</accession>
<keyword evidence="2" id="KW-0479">Metal-binding</keyword>
<reference evidence="8" key="1">
    <citation type="submission" date="2020-11" db="EMBL/GenBank/DDBJ databases">
        <authorList>
            <person name="Whiteford S."/>
        </authorList>
    </citation>
    <scope>NUCLEOTIDE SEQUENCE</scope>
</reference>
<comment type="caution">
    <text evidence="8">The sequence shown here is derived from an EMBL/GenBank/DDBJ whole genome shotgun (WGS) entry which is preliminary data.</text>
</comment>
<dbReference type="Proteomes" id="UP000653454">
    <property type="component" value="Unassembled WGS sequence"/>
</dbReference>
<dbReference type="AlphaFoldDB" id="A0A8S4GBY9"/>
<dbReference type="PANTHER" id="PTHR19277:SF161">
    <property type="entry name" value="LAMININ G DOMAIN-CONTAINING PROTEIN"/>
    <property type="match status" value="1"/>
</dbReference>
<proteinExistence type="predicted"/>
<evidence type="ECO:0000256" key="6">
    <source>
        <dbReference type="PROSITE-ProRule" id="PRU01172"/>
    </source>
</evidence>
<dbReference type="PROSITE" id="PS51828">
    <property type="entry name" value="PTX_2"/>
    <property type="match status" value="1"/>
</dbReference>
<dbReference type="InterPro" id="IPR001759">
    <property type="entry name" value="PTX_dom"/>
</dbReference>
<comment type="caution">
    <text evidence="6">Lacks conserved residue(s) required for the propagation of feature annotation.</text>
</comment>
<sequence length="162" mass="17713">MKSLILLLAAVAASEAVNGSVYKVLLSQKGYTQFLQYDIEIPDLREFTLCAWFKLYNLDQDQTIFTYNLNGNRIIWLRMTSPDRIMKLSIAGKTVSSVAVTLPGNSWSHVCLSYQSASGAWAIYVDGNIVECQASDVLNGIVIPGGGNLIIGYGTDENGKPN</sequence>
<name>A0A8S4GBY9_PLUXY</name>
<evidence type="ECO:0000259" key="7">
    <source>
        <dbReference type="PROSITE" id="PS51828"/>
    </source>
</evidence>